<evidence type="ECO:0000259" key="1">
    <source>
        <dbReference type="SMART" id="SM00579"/>
    </source>
</evidence>
<dbReference type="SMART" id="SM00579">
    <property type="entry name" value="FBD"/>
    <property type="match status" value="1"/>
</dbReference>
<keyword evidence="3" id="KW-1185">Reference proteome</keyword>
<dbReference type="Proteomes" id="UP000316621">
    <property type="component" value="Chromosome 11"/>
</dbReference>
<gene>
    <name evidence="2" type="ORF">C5167_045699</name>
</gene>
<evidence type="ECO:0000313" key="3">
    <source>
        <dbReference type="Proteomes" id="UP000316621"/>
    </source>
</evidence>
<dbReference type="InterPro" id="IPR006566">
    <property type="entry name" value="FBD"/>
</dbReference>
<sequence>MLLLLIFAAIVIKDPYLRKSSPYWYEVDLITSRATLYNLWKHGERSVAWEIRCLKLVEIRGLEGSFDELCFLRHLLEYGMVLEKLIIYPSKEWLRHPNRRLDSFIKETLLSFPRASSTVEILMLF</sequence>
<dbReference type="Gramene" id="RZC82919">
    <property type="protein sequence ID" value="RZC82919"/>
    <property type="gene ID" value="C5167_045699"/>
</dbReference>
<reference evidence="2 3" key="1">
    <citation type="journal article" date="2018" name="Science">
        <title>The opium poppy genome and morphinan production.</title>
        <authorList>
            <person name="Guo L."/>
            <person name="Winzer T."/>
            <person name="Yang X."/>
            <person name="Li Y."/>
            <person name="Ning Z."/>
            <person name="He Z."/>
            <person name="Teodor R."/>
            <person name="Lu Y."/>
            <person name="Bowser T.A."/>
            <person name="Graham I.A."/>
            <person name="Ye K."/>
        </authorList>
    </citation>
    <scope>NUCLEOTIDE SEQUENCE [LARGE SCALE GENOMIC DNA]</scope>
    <source>
        <strain evidence="3">cv. HN1</strain>
        <tissue evidence="2">Leaves</tissue>
    </source>
</reference>
<proteinExistence type="predicted"/>
<organism evidence="2 3">
    <name type="scientific">Papaver somniferum</name>
    <name type="common">Opium poppy</name>
    <dbReference type="NCBI Taxonomy" id="3469"/>
    <lineage>
        <taxon>Eukaryota</taxon>
        <taxon>Viridiplantae</taxon>
        <taxon>Streptophyta</taxon>
        <taxon>Embryophyta</taxon>
        <taxon>Tracheophyta</taxon>
        <taxon>Spermatophyta</taxon>
        <taxon>Magnoliopsida</taxon>
        <taxon>Ranunculales</taxon>
        <taxon>Papaveraceae</taxon>
        <taxon>Papaveroideae</taxon>
        <taxon>Papaver</taxon>
    </lineage>
</organism>
<dbReference type="EMBL" id="CM010725">
    <property type="protein sequence ID" value="RZC82919.1"/>
    <property type="molecule type" value="Genomic_DNA"/>
</dbReference>
<feature type="domain" description="FBD" evidence="1">
    <location>
        <begin position="51"/>
        <end position="124"/>
    </location>
</feature>
<dbReference type="AlphaFoldDB" id="A0A4Y7LFC7"/>
<accession>A0A4Y7LFC7</accession>
<name>A0A4Y7LFC7_PAPSO</name>
<evidence type="ECO:0000313" key="2">
    <source>
        <dbReference type="EMBL" id="RZC82919.1"/>
    </source>
</evidence>
<protein>
    <recommendedName>
        <fullName evidence="1">FBD domain-containing protein</fullName>
    </recommendedName>
</protein>